<dbReference type="EMBL" id="JADKBR010000005">
    <property type="protein sequence ID" value="MBK8890280.1"/>
    <property type="molecule type" value="Genomic_DNA"/>
</dbReference>
<dbReference type="AlphaFoldDB" id="A0A9D7LQN3"/>
<accession>A0A9D7LQN3</accession>
<name>A0A9D7LQN3_9RHOO</name>
<feature type="transmembrane region" description="Helical" evidence="1">
    <location>
        <begin position="57"/>
        <end position="82"/>
    </location>
</feature>
<evidence type="ECO:0000256" key="1">
    <source>
        <dbReference type="SAM" id="Phobius"/>
    </source>
</evidence>
<evidence type="ECO:0000313" key="3">
    <source>
        <dbReference type="Proteomes" id="UP000808146"/>
    </source>
</evidence>
<reference evidence="2" key="1">
    <citation type="submission" date="2020-10" db="EMBL/GenBank/DDBJ databases">
        <title>Connecting structure to function with the recovery of over 1000 high-quality activated sludge metagenome-assembled genomes encoding full-length rRNA genes using long-read sequencing.</title>
        <authorList>
            <person name="Singleton C.M."/>
            <person name="Petriglieri F."/>
            <person name="Kristensen J.M."/>
            <person name="Kirkegaard R.H."/>
            <person name="Michaelsen T.Y."/>
            <person name="Andersen M.H."/>
            <person name="Karst S.M."/>
            <person name="Dueholm M.S."/>
            <person name="Nielsen P.H."/>
            <person name="Albertsen M."/>
        </authorList>
    </citation>
    <scope>NUCLEOTIDE SEQUENCE</scope>
    <source>
        <strain evidence="2">OdNE_18-Q3-R46-58_BAT3C.305</strain>
    </source>
</reference>
<dbReference type="Proteomes" id="UP000808146">
    <property type="component" value="Unassembled WGS sequence"/>
</dbReference>
<organism evidence="2 3">
    <name type="scientific">Candidatus Dechloromonas phosphorivorans</name>
    <dbReference type="NCBI Taxonomy" id="2899244"/>
    <lineage>
        <taxon>Bacteria</taxon>
        <taxon>Pseudomonadati</taxon>
        <taxon>Pseudomonadota</taxon>
        <taxon>Betaproteobacteria</taxon>
        <taxon>Rhodocyclales</taxon>
        <taxon>Azonexaceae</taxon>
        <taxon>Dechloromonas</taxon>
    </lineage>
</organism>
<feature type="transmembrane region" description="Helical" evidence="1">
    <location>
        <begin position="28"/>
        <end position="45"/>
    </location>
</feature>
<evidence type="ECO:0000313" key="2">
    <source>
        <dbReference type="EMBL" id="MBK8890280.1"/>
    </source>
</evidence>
<feature type="transmembrane region" description="Helical" evidence="1">
    <location>
        <begin position="166"/>
        <end position="183"/>
    </location>
</feature>
<sequence>MFFTPGFVALLLIKAGEPAAFGVTIELLLLSCATAVVGGLFIASQSSGAGADPASEVSLWSGGLILEFLSVVPFLCALPPLFHQLANSTLLHTKALGAVDLSLGPSELIPAVAILPFMLYQLSGFGTLGYIVSRTTNWVLNIVIFATIIAGYIANRSANFSAEKAIDGFLVALLTFVVFYGVLKLKRLQAEFEAHAPAKPPKEAKAA</sequence>
<gene>
    <name evidence="2" type="ORF">IPN75_07650</name>
</gene>
<keyword evidence="1" id="KW-1133">Transmembrane helix</keyword>
<proteinExistence type="predicted"/>
<keyword evidence="1" id="KW-0812">Transmembrane</keyword>
<feature type="transmembrane region" description="Helical" evidence="1">
    <location>
        <begin position="108"/>
        <end position="131"/>
    </location>
</feature>
<feature type="transmembrane region" description="Helical" evidence="1">
    <location>
        <begin position="138"/>
        <end position="154"/>
    </location>
</feature>
<keyword evidence="1" id="KW-0472">Membrane</keyword>
<protein>
    <submittedName>
        <fullName evidence="2">Uncharacterized protein</fullName>
    </submittedName>
</protein>
<comment type="caution">
    <text evidence="2">The sequence shown here is derived from an EMBL/GenBank/DDBJ whole genome shotgun (WGS) entry which is preliminary data.</text>
</comment>